<accession>A0A8H5AT30</accession>
<evidence type="ECO:0000313" key="2">
    <source>
        <dbReference type="EMBL" id="KAF5310401.1"/>
    </source>
</evidence>
<organism evidence="2 3">
    <name type="scientific">Tetrapyrgos nigripes</name>
    <dbReference type="NCBI Taxonomy" id="182062"/>
    <lineage>
        <taxon>Eukaryota</taxon>
        <taxon>Fungi</taxon>
        <taxon>Dikarya</taxon>
        <taxon>Basidiomycota</taxon>
        <taxon>Agaricomycotina</taxon>
        <taxon>Agaricomycetes</taxon>
        <taxon>Agaricomycetidae</taxon>
        <taxon>Agaricales</taxon>
        <taxon>Marasmiineae</taxon>
        <taxon>Marasmiaceae</taxon>
        <taxon>Tetrapyrgos</taxon>
    </lineage>
</organism>
<keyword evidence="3" id="KW-1185">Reference proteome</keyword>
<comment type="caution">
    <text evidence="2">The sequence shown here is derived from an EMBL/GenBank/DDBJ whole genome shotgun (WGS) entry which is preliminary data.</text>
</comment>
<reference evidence="2 3" key="1">
    <citation type="journal article" date="2020" name="ISME J.">
        <title>Uncovering the hidden diversity of litter-decomposition mechanisms in mushroom-forming fungi.</title>
        <authorList>
            <person name="Floudas D."/>
            <person name="Bentzer J."/>
            <person name="Ahren D."/>
            <person name="Johansson T."/>
            <person name="Persson P."/>
            <person name="Tunlid A."/>
        </authorList>
    </citation>
    <scope>NUCLEOTIDE SEQUENCE [LARGE SCALE GENOMIC DNA]</scope>
    <source>
        <strain evidence="2 3">CBS 291.85</strain>
    </source>
</reference>
<evidence type="ECO:0000313" key="3">
    <source>
        <dbReference type="Proteomes" id="UP000559256"/>
    </source>
</evidence>
<evidence type="ECO:0000256" key="1">
    <source>
        <dbReference type="SAM" id="MobiDB-lite"/>
    </source>
</evidence>
<protein>
    <submittedName>
        <fullName evidence="2">Uncharacterized protein</fullName>
    </submittedName>
</protein>
<dbReference type="Proteomes" id="UP000559256">
    <property type="component" value="Unassembled WGS sequence"/>
</dbReference>
<dbReference type="EMBL" id="JAACJM010000594">
    <property type="protein sequence ID" value="KAF5310401.1"/>
    <property type="molecule type" value="Genomic_DNA"/>
</dbReference>
<dbReference type="AlphaFoldDB" id="A0A8H5AT30"/>
<feature type="region of interest" description="Disordered" evidence="1">
    <location>
        <begin position="33"/>
        <end position="71"/>
    </location>
</feature>
<gene>
    <name evidence="2" type="ORF">D9758_018794</name>
</gene>
<proteinExistence type="predicted"/>
<name>A0A8H5AT30_9AGAR</name>
<sequence>MRIVYDREDLRLEAFVDATWEYALKFRGMRKEEFEPSGGEGEATLSAKASTQRIPGTGMGMDMGGTQAQTK</sequence>